<dbReference type="EMBL" id="CP042326">
    <property type="protein sequence ID" value="QDZ39996.1"/>
    <property type="molecule type" value="Genomic_DNA"/>
</dbReference>
<reference evidence="1" key="1">
    <citation type="submission" date="2019-08" db="EMBL/GenBank/DDBJ databases">
        <title>Carotenoids and Carotenoid Binding Proteins in the Halophilic Cyanobacterium Euhalothece sp. ZM00.</title>
        <authorList>
            <person name="Cho S.M."/>
            <person name="Song J.Y."/>
            <person name="Park Y.-I."/>
        </authorList>
    </citation>
    <scope>NUCLEOTIDE SEQUENCE [LARGE SCALE GENOMIC DNA]</scope>
    <source>
        <strain evidence="1">Z-M001</strain>
    </source>
</reference>
<evidence type="ECO:0000313" key="2">
    <source>
        <dbReference type="Proteomes" id="UP000318453"/>
    </source>
</evidence>
<dbReference type="KEGG" id="enn:FRE64_08610"/>
<accession>A0A5B8NLV2</accession>
<gene>
    <name evidence="1" type="ORF">FRE64_08610</name>
</gene>
<dbReference type="AlphaFoldDB" id="A0A5B8NLV2"/>
<dbReference type="RefSeq" id="WP_146295592.1">
    <property type="nucleotide sequence ID" value="NZ_CP042326.1"/>
</dbReference>
<organism evidence="1 2">
    <name type="scientific">Euhalothece natronophila Z-M001</name>
    <dbReference type="NCBI Taxonomy" id="522448"/>
    <lineage>
        <taxon>Bacteria</taxon>
        <taxon>Bacillati</taxon>
        <taxon>Cyanobacteriota</taxon>
        <taxon>Cyanophyceae</taxon>
        <taxon>Oscillatoriophycideae</taxon>
        <taxon>Chroococcales</taxon>
        <taxon>Halothecacae</taxon>
        <taxon>Halothece cluster</taxon>
        <taxon>Euhalothece</taxon>
    </lineage>
</organism>
<evidence type="ECO:0000313" key="1">
    <source>
        <dbReference type="EMBL" id="QDZ39996.1"/>
    </source>
</evidence>
<proteinExistence type="predicted"/>
<dbReference type="Proteomes" id="UP000318453">
    <property type="component" value="Chromosome"/>
</dbReference>
<sequence>MKQSINTVVGIFVFVGIWGIMTPLMAIEDTPTTPEVVTEEEDNDADNHVNNLINLRLMESYLLTGLELYTYGEMEMAETQFNQAAEETLSALQPMLEEKRLSRPVEAALNHLQTKASDRVSDREMKKAYEDTIDVLHAVESFIPESERHSPEFMGEAISTLISKSATEYEMAFEDDQLTDISKYQKGRNLLATVRNLLYSEAGNLVEENPEAYREIATLVGKLSAAWPTTMPPSSKVYTAQEVTAMAQEMEAITP</sequence>
<name>A0A5B8NLV2_9CHRO</name>
<protein>
    <submittedName>
        <fullName evidence="1">Uncharacterized protein</fullName>
    </submittedName>
</protein>
<keyword evidence="2" id="KW-1185">Reference proteome</keyword>